<dbReference type="SUPFAM" id="SSF52540">
    <property type="entry name" value="P-loop containing nucleoside triphosphate hydrolases"/>
    <property type="match status" value="1"/>
</dbReference>
<comment type="catalytic activity">
    <reaction evidence="1">
        <text>ATP + H2O = ADP + phosphate + H(+)</text>
        <dbReference type="Rhea" id="RHEA:13065"/>
        <dbReference type="ChEBI" id="CHEBI:15377"/>
        <dbReference type="ChEBI" id="CHEBI:15378"/>
        <dbReference type="ChEBI" id="CHEBI:30616"/>
        <dbReference type="ChEBI" id="CHEBI:43474"/>
        <dbReference type="ChEBI" id="CHEBI:456216"/>
    </reaction>
</comment>
<gene>
    <name evidence="5" type="primary">spoIVA</name>
    <name evidence="5" type="ORF">IAD16_00885</name>
</gene>
<keyword evidence="1" id="KW-0547">Nucleotide-binding</keyword>
<dbReference type="InterPro" id="IPR027417">
    <property type="entry name" value="P-loop_NTPase"/>
</dbReference>
<dbReference type="Gene3D" id="3.40.50.300">
    <property type="entry name" value="P-loop containing nucleotide triphosphate hydrolases"/>
    <property type="match status" value="1"/>
</dbReference>
<dbReference type="GO" id="GO:0016887">
    <property type="term" value="F:ATP hydrolysis activity"/>
    <property type="evidence" value="ECO:0007669"/>
    <property type="project" value="InterPro"/>
</dbReference>
<dbReference type="InterPro" id="IPR046842">
    <property type="entry name" value="SpoIVA_ATPase"/>
</dbReference>
<name>A0A9D1I4S9_9FIRM</name>
<evidence type="ECO:0000259" key="2">
    <source>
        <dbReference type="Pfam" id="PF09547"/>
    </source>
</evidence>
<keyword evidence="1" id="KW-0749">Sporulation</keyword>
<dbReference type="GO" id="GO:0005737">
    <property type="term" value="C:cytoplasm"/>
    <property type="evidence" value="ECO:0007669"/>
    <property type="project" value="UniProtKB-SubCell"/>
</dbReference>
<dbReference type="InterPro" id="IPR046841">
    <property type="entry name" value="SpoIVA_middle"/>
</dbReference>
<comment type="function">
    <text evidence="1">ATPase. Has a role at an early stage in the morphogenesis of the spore coat.</text>
</comment>
<feature type="domain" description="Sporulation stage IV protein A C-terminal" evidence="4">
    <location>
        <begin position="417"/>
        <end position="492"/>
    </location>
</feature>
<dbReference type="CDD" id="cd00882">
    <property type="entry name" value="Ras_like_GTPase"/>
    <property type="match status" value="1"/>
</dbReference>
<evidence type="ECO:0000259" key="4">
    <source>
        <dbReference type="Pfam" id="PF20439"/>
    </source>
</evidence>
<sequence length="492" mass="54851">MISTSIYQDIATRAGGDIYAGVVGPVRTGKSTFIKRFMDVLVFPNMANPYEKTRVMDELPQSGEGKTITTTEPKFIPPEAVRVNTKGGAGFNVRLVDCVGYLVPGALGNMEDGKERMVTTPWFEEQVPFSKAAEVGTEKVIKDHSVIGIVVTTDGSFGELPRNSFLEAEEKTVGQLKELHRPFIIILNSATPQSAKSKDLAAELEAKYQVPVLLANCQKMSEENFDELFEKLIYQFPASEIRFDLPGYLDALPEDHWIKATMIESVRNWMDGFENIGQVMESCNDIADGRVVRSAKISWADMSKGIVSIEPKLEPSLYYKVIEELMDAPVSGDRQLFTLLREYTEAKRAYDNIKGAIEQAQTTDYGIVAPKLSEMALEKPEVFRQGNKYGVRMKAKAPCLHIIRTDISTEVSPLVGTESQSAELADSLTGQFEKGGDEIWDTNLFGKSLREMVTEQMESKVNDMPESLRGKIQRSLQKISDDGKDYFICIIL</sequence>
<protein>
    <recommendedName>
        <fullName evidence="1">Stage IV sporulation protein A</fullName>
        <ecNumber evidence="1">3.6.1.-</ecNumber>
    </recommendedName>
    <alternativeName>
        <fullName evidence="1">Coat morphogenetic protein SpoIVA</fullName>
    </alternativeName>
</protein>
<keyword evidence="1" id="KW-0378">Hydrolase</keyword>
<feature type="domain" description="Stage IV sporulation protein A middle" evidence="3">
    <location>
        <begin position="239"/>
        <end position="416"/>
    </location>
</feature>
<dbReference type="InterPro" id="IPR046840">
    <property type="entry name" value="SpoIVA_C"/>
</dbReference>
<feature type="domain" description="Stage IV sporulation protein A ATPase" evidence="2">
    <location>
        <begin position="3"/>
        <end position="237"/>
    </location>
</feature>
<reference evidence="5" key="2">
    <citation type="journal article" date="2021" name="PeerJ">
        <title>Extensive microbial diversity within the chicken gut microbiome revealed by metagenomics and culture.</title>
        <authorList>
            <person name="Gilroy R."/>
            <person name="Ravi A."/>
            <person name="Getino M."/>
            <person name="Pursley I."/>
            <person name="Horton D.L."/>
            <person name="Alikhan N.F."/>
            <person name="Baker D."/>
            <person name="Gharbi K."/>
            <person name="Hall N."/>
            <person name="Watson M."/>
            <person name="Adriaenssens E.M."/>
            <person name="Foster-Nyarko E."/>
            <person name="Jarju S."/>
            <person name="Secka A."/>
            <person name="Antonio M."/>
            <person name="Oren A."/>
            <person name="Chaudhuri R.R."/>
            <person name="La Ragione R."/>
            <person name="Hildebrand F."/>
            <person name="Pallen M.J."/>
        </authorList>
    </citation>
    <scope>NUCLEOTIDE SEQUENCE</scope>
    <source>
        <strain evidence="5">11300</strain>
    </source>
</reference>
<keyword evidence="1" id="KW-0963">Cytoplasm</keyword>
<dbReference type="PIRSF" id="PIRSF007466">
    <property type="entry name" value="SpoIVA"/>
    <property type="match status" value="1"/>
</dbReference>
<dbReference type="GO" id="GO:0005524">
    <property type="term" value="F:ATP binding"/>
    <property type="evidence" value="ECO:0007669"/>
    <property type="project" value="UniProtKB-KW"/>
</dbReference>
<reference evidence="5" key="1">
    <citation type="submission" date="2020-10" db="EMBL/GenBank/DDBJ databases">
        <authorList>
            <person name="Gilroy R."/>
        </authorList>
    </citation>
    <scope>NUCLEOTIDE SEQUENCE</scope>
    <source>
        <strain evidence="5">11300</strain>
    </source>
</reference>
<evidence type="ECO:0000313" key="6">
    <source>
        <dbReference type="Proteomes" id="UP000824091"/>
    </source>
</evidence>
<evidence type="ECO:0000256" key="1">
    <source>
        <dbReference type="PIRNR" id="PIRNR007466"/>
    </source>
</evidence>
<accession>A0A9D1I4S9</accession>
<dbReference type="NCBIfam" id="TIGR02836">
    <property type="entry name" value="spore_IV_A"/>
    <property type="match status" value="1"/>
</dbReference>
<dbReference type="GO" id="GO:0030435">
    <property type="term" value="P:sporulation resulting in formation of a cellular spore"/>
    <property type="evidence" value="ECO:0007669"/>
    <property type="project" value="UniProtKB-KW"/>
</dbReference>
<dbReference type="Pfam" id="PF20438">
    <property type="entry name" value="SpoIVA_middle"/>
    <property type="match status" value="1"/>
</dbReference>
<dbReference type="EC" id="3.6.1.-" evidence="1"/>
<comment type="subcellular location">
    <subcellularLocation>
        <location evidence="1">Cytoplasm</location>
    </subcellularLocation>
</comment>
<organism evidence="5 6">
    <name type="scientific">Candidatus Fimisoma avicola</name>
    <dbReference type="NCBI Taxonomy" id="2840826"/>
    <lineage>
        <taxon>Bacteria</taxon>
        <taxon>Bacillati</taxon>
        <taxon>Bacillota</taxon>
        <taxon>Clostridia</taxon>
        <taxon>Eubacteriales</taxon>
        <taxon>Candidatus Fimisoma</taxon>
    </lineage>
</organism>
<dbReference type="Pfam" id="PF09547">
    <property type="entry name" value="SpoIVA_ATPase"/>
    <property type="match status" value="1"/>
</dbReference>
<evidence type="ECO:0000313" key="5">
    <source>
        <dbReference type="EMBL" id="HIU26920.1"/>
    </source>
</evidence>
<dbReference type="EMBL" id="DVMO01000012">
    <property type="protein sequence ID" value="HIU26920.1"/>
    <property type="molecule type" value="Genomic_DNA"/>
</dbReference>
<proteinExistence type="predicted"/>
<comment type="caution">
    <text evidence="5">The sequence shown here is derived from an EMBL/GenBank/DDBJ whole genome shotgun (WGS) entry which is preliminary data.</text>
</comment>
<dbReference type="InterPro" id="IPR014201">
    <property type="entry name" value="Spore_IV_A"/>
</dbReference>
<evidence type="ECO:0000259" key="3">
    <source>
        <dbReference type="Pfam" id="PF20438"/>
    </source>
</evidence>
<keyword evidence="1" id="KW-0067">ATP-binding</keyword>
<dbReference type="AlphaFoldDB" id="A0A9D1I4S9"/>
<dbReference type="Proteomes" id="UP000824091">
    <property type="component" value="Unassembled WGS sequence"/>
</dbReference>
<dbReference type="Pfam" id="PF20439">
    <property type="entry name" value="SpoIVA_C"/>
    <property type="match status" value="1"/>
</dbReference>